<gene>
    <name evidence="1" type="ORF">H0H81_007810</name>
</gene>
<sequence length="201" mass="22383">MYSTQENISIYLRQKCPISTPSTPPSAPLSARAILPSVEHSDPEAWAPSAKWKLATGRSTQLHGAIAFDYVGYSKQGVPMRELCTRSTTALASMITRANEQVLAHTSISRIALRILWPGYEQLESTRTIEISAQGPITRAQLGAIVSQNFARFLERARSEQATPADWYFSPNGIRFKHLILLSLKNVFENTWQADVAIDFC</sequence>
<dbReference type="Proteomes" id="UP000717328">
    <property type="component" value="Unassembled WGS sequence"/>
</dbReference>
<dbReference type="EMBL" id="JABCKI010005924">
    <property type="protein sequence ID" value="KAG5636500.1"/>
    <property type="molecule type" value="Genomic_DNA"/>
</dbReference>
<evidence type="ECO:0000313" key="2">
    <source>
        <dbReference type="Proteomes" id="UP000717328"/>
    </source>
</evidence>
<reference evidence="1" key="1">
    <citation type="submission" date="2021-02" db="EMBL/GenBank/DDBJ databases">
        <authorList>
            <person name="Nieuwenhuis M."/>
            <person name="Van De Peppel L.J.J."/>
        </authorList>
    </citation>
    <scope>NUCLEOTIDE SEQUENCE</scope>
    <source>
        <strain evidence="1">D49</strain>
    </source>
</reference>
<keyword evidence="2" id="KW-1185">Reference proteome</keyword>
<reference evidence="1" key="2">
    <citation type="submission" date="2021-10" db="EMBL/GenBank/DDBJ databases">
        <title>Phylogenomics reveals ancestral predisposition of the termite-cultivated fungus Termitomyces towards a domesticated lifestyle.</title>
        <authorList>
            <person name="Auxier B."/>
            <person name="Grum-Grzhimaylo A."/>
            <person name="Cardenas M.E."/>
            <person name="Lodge J.D."/>
            <person name="Laessoe T."/>
            <person name="Pedersen O."/>
            <person name="Smith M.E."/>
            <person name="Kuyper T.W."/>
            <person name="Franco-Molano E.A."/>
            <person name="Baroni T.J."/>
            <person name="Aanen D.K."/>
        </authorList>
    </citation>
    <scope>NUCLEOTIDE SEQUENCE</scope>
    <source>
        <strain evidence="1">D49</strain>
    </source>
</reference>
<name>A0A9P7FSJ1_9AGAR</name>
<proteinExistence type="predicted"/>
<accession>A0A9P7FSJ1</accession>
<evidence type="ECO:0000313" key="1">
    <source>
        <dbReference type="EMBL" id="KAG5636500.1"/>
    </source>
</evidence>
<organism evidence="1 2">
    <name type="scientific">Sphagnurus paluster</name>
    <dbReference type="NCBI Taxonomy" id="117069"/>
    <lineage>
        <taxon>Eukaryota</taxon>
        <taxon>Fungi</taxon>
        <taxon>Dikarya</taxon>
        <taxon>Basidiomycota</taxon>
        <taxon>Agaricomycotina</taxon>
        <taxon>Agaricomycetes</taxon>
        <taxon>Agaricomycetidae</taxon>
        <taxon>Agaricales</taxon>
        <taxon>Tricholomatineae</taxon>
        <taxon>Lyophyllaceae</taxon>
        <taxon>Sphagnurus</taxon>
    </lineage>
</organism>
<comment type="caution">
    <text evidence="1">The sequence shown here is derived from an EMBL/GenBank/DDBJ whole genome shotgun (WGS) entry which is preliminary data.</text>
</comment>
<dbReference type="OrthoDB" id="2662268at2759"/>
<dbReference type="AlphaFoldDB" id="A0A9P7FSJ1"/>
<protein>
    <submittedName>
        <fullName evidence="1">Uncharacterized protein</fullName>
    </submittedName>
</protein>